<evidence type="ECO:0000313" key="1">
    <source>
        <dbReference type="EMBL" id="DBA55336.1"/>
    </source>
</evidence>
<protein>
    <submittedName>
        <fullName evidence="1">Uncharacterized protein</fullName>
    </submittedName>
</protein>
<proteinExistence type="predicted"/>
<organism evidence="1">
    <name type="scientific">Porphyromonas phage phage016a_WW2866</name>
    <dbReference type="NCBI Taxonomy" id="3154106"/>
    <lineage>
        <taxon>Viruses</taxon>
        <taxon>Duplodnaviria</taxon>
        <taxon>Heunggongvirae</taxon>
        <taxon>Uroviricota</taxon>
        <taxon>Caudoviricetes</taxon>
        <taxon>Nixviridae</taxon>
        <taxon>Dewhirstvirus</taxon>
        <taxon>Dewhirstvirus pging00J</taxon>
    </lineage>
</organism>
<reference evidence="1" key="2">
    <citation type="submission" date="2024-05" db="EMBL/GenBank/DDBJ databases">
        <authorList>
            <person name="Matrishin C.B."/>
            <person name="Kauffman K.M."/>
        </authorList>
    </citation>
    <scope>NUCLEOTIDE SEQUENCE</scope>
</reference>
<sequence>MCGRIILPHIFFAFLVSYRNSFYICIVSGTNCTSGASRPVPSGAGQELKYSHVFQRKGL</sequence>
<accession>A0AAT9JC01</accession>
<reference evidence="1" key="1">
    <citation type="journal article" date="2023" name="Microbiome">
        <title>Phages are unrecognized players in the ecology of the oral pathogen Porphyromonas gingivalis.</title>
        <authorList>
            <person name="Matrishin C.B."/>
            <person name="Haase E.M."/>
            <person name="Dewhirst F.E."/>
            <person name="Mark Welch J.L."/>
            <person name="Miranda-Sanchez F."/>
            <person name="Chen T."/>
            <person name="MacFarland D.C."/>
            <person name="Kauffman K.M."/>
        </authorList>
    </citation>
    <scope>NUCLEOTIDE SEQUENCE</scope>
</reference>
<name>A0AAT9JC01_9CAUD</name>
<dbReference type="EMBL" id="BK068097">
    <property type="protein sequence ID" value="DBA55336.1"/>
    <property type="molecule type" value="Genomic_DNA"/>
</dbReference>